<evidence type="ECO:0000313" key="3">
    <source>
        <dbReference type="Proteomes" id="UP000184499"/>
    </source>
</evidence>
<reference evidence="3" key="1">
    <citation type="journal article" date="2017" name="Genome Biol.">
        <title>Comparative genomics reveals high biological diversity and specific adaptations in the industrially and medically important fungal genus Aspergillus.</title>
        <authorList>
            <person name="de Vries R.P."/>
            <person name="Riley R."/>
            <person name="Wiebenga A."/>
            <person name="Aguilar-Osorio G."/>
            <person name="Amillis S."/>
            <person name="Uchima C.A."/>
            <person name="Anderluh G."/>
            <person name="Asadollahi M."/>
            <person name="Askin M."/>
            <person name="Barry K."/>
            <person name="Battaglia E."/>
            <person name="Bayram O."/>
            <person name="Benocci T."/>
            <person name="Braus-Stromeyer S.A."/>
            <person name="Caldana C."/>
            <person name="Canovas D."/>
            <person name="Cerqueira G.C."/>
            <person name="Chen F."/>
            <person name="Chen W."/>
            <person name="Choi C."/>
            <person name="Clum A."/>
            <person name="Dos Santos R.A."/>
            <person name="Damasio A.R."/>
            <person name="Diallinas G."/>
            <person name="Emri T."/>
            <person name="Fekete E."/>
            <person name="Flipphi M."/>
            <person name="Freyberg S."/>
            <person name="Gallo A."/>
            <person name="Gournas C."/>
            <person name="Habgood R."/>
            <person name="Hainaut M."/>
            <person name="Harispe M.L."/>
            <person name="Henrissat B."/>
            <person name="Hilden K.S."/>
            <person name="Hope R."/>
            <person name="Hossain A."/>
            <person name="Karabika E."/>
            <person name="Karaffa L."/>
            <person name="Karanyi Z."/>
            <person name="Krasevec N."/>
            <person name="Kuo A."/>
            <person name="Kusch H."/>
            <person name="LaButti K."/>
            <person name="Lagendijk E.L."/>
            <person name="Lapidus A."/>
            <person name="Levasseur A."/>
            <person name="Lindquist E."/>
            <person name="Lipzen A."/>
            <person name="Logrieco A.F."/>
            <person name="MacCabe A."/>
            <person name="Maekelae M.R."/>
            <person name="Malavazi I."/>
            <person name="Melin P."/>
            <person name="Meyer V."/>
            <person name="Mielnichuk N."/>
            <person name="Miskei M."/>
            <person name="Molnar A.P."/>
            <person name="Mule G."/>
            <person name="Ngan C.Y."/>
            <person name="Orejas M."/>
            <person name="Orosz E."/>
            <person name="Ouedraogo J.P."/>
            <person name="Overkamp K.M."/>
            <person name="Park H.-S."/>
            <person name="Perrone G."/>
            <person name="Piumi F."/>
            <person name="Punt P.J."/>
            <person name="Ram A.F."/>
            <person name="Ramon A."/>
            <person name="Rauscher S."/>
            <person name="Record E."/>
            <person name="Riano-Pachon D.M."/>
            <person name="Robert V."/>
            <person name="Roehrig J."/>
            <person name="Ruller R."/>
            <person name="Salamov A."/>
            <person name="Salih N.S."/>
            <person name="Samson R.A."/>
            <person name="Sandor E."/>
            <person name="Sanguinetti M."/>
            <person name="Schuetze T."/>
            <person name="Sepcic K."/>
            <person name="Shelest E."/>
            <person name="Sherlock G."/>
            <person name="Sophianopoulou V."/>
            <person name="Squina F.M."/>
            <person name="Sun H."/>
            <person name="Susca A."/>
            <person name="Todd R.B."/>
            <person name="Tsang A."/>
            <person name="Unkles S.E."/>
            <person name="van de Wiele N."/>
            <person name="van Rossen-Uffink D."/>
            <person name="Oliveira J.V."/>
            <person name="Vesth T.C."/>
            <person name="Visser J."/>
            <person name="Yu J.-H."/>
            <person name="Zhou M."/>
            <person name="Andersen M.R."/>
            <person name="Archer D.B."/>
            <person name="Baker S.E."/>
            <person name="Benoit I."/>
            <person name="Brakhage A.A."/>
            <person name="Braus G.H."/>
            <person name="Fischer R."/>
            <person name="Frisvad J.C."/>
            <person name="Goldman G.H."/>
            <person name="Houbraken J."/>
            <person name="Oakley B."/>
            <person name="Pocsi I."/>
            <person name="Scazzocchio C."/>
            <person name="Seiboth B."/>
            <person name="vanKuyk P.A."/>
            <person name="Wortman J."/>
            <person name="Dyer P.S."/>
            <person name="Grigoriev I.V."/>
        </authorList>
    </citation>
    <scope>NUCLEOTIDE SEQUENCE [LARGE SCALE GENOMIC DNA]</scope>
    <source>
        <strain evidence="3">CBS 101740 / IMI 381727 / IBT 21946</strain>
    </source>
</reference>
<proteinExistence type="predicted"/>
<feature type="region of interest" description="Disordered" evidence="1">
    <location>
        <begin position="1"/>
        <end position="20"/>
    </location>
</feature>
<evidence type="ECO:0000256" key="1">
    <source>
        <dbReference type="SAM" id="MobiDB-lite"/>
    </source>
</evidence>
<dbReference type="VEuPathDB" id="FungiDB:ASPBRDRAFT_194344"/>
<dbReference type="STRING" id="767769.A0A1L9UNS1"/>
<gene>
    <name evidence="2" type="ORF">ASPBRDRAFT_194344</name>
</gene>
<sequence>MDPAELEEALGRPSTNSFPGRITISRGNQAAVDNPFHLIDVTTARENSILYSEISALVEAMRGRANQREVDSRVEREKLYEDGGRGKEMYPYLFSDEEYFPVLVVSCVMPQHARLFTACMSQWKLVIRQSKLYSFEWRDEAPVDLFTRLFLSRPLGL</sequence>
<dbReference type="AlphaFoldDB" id="A0A1L9UNS1"/>
<organism evidence="2 3">
    <name type="scientific">Aspergillus brasiliensis (strain CBS 101740 / IMI 381727 / IBT 21946)</name>
    <dbReference type="NCBI Taxonomy" id="767769"/>
    <lineage>
        <taxon>Eukaryota</taxon>
        <taxon>Fungi</taxon>
        <taxon>Dikarya</taxon>
        <taxon>Ascomycota</taxon>
        <taxon>Pezizomycotina</taxon>
        <taxon>Eurotiomycetes</taxon>
        <taxon>Eurotiomycetidae</taxon>
        <taxon>Eurotiales</taxon>
        <taxon>Aspergillaceae</taxon>
        <taxon>Aspergillus</taxon>
        <taxon>Aspergillus subgen. Circumdati</taxon>
    </lineage>
</organism>
<dbReference type="OrthoDB" id="4436899at2759"/>
<dbReference type="GeneID" id="93573225"/>
<evidence type="ECO:0000313" key="2">
    <source>
        <dbReference type="EMBL" id="OJJ73393.1"/>
    </source>
</evidence>
<keyword evidence="3" id="KW-1185">Reference proteome</keyword>
<dbReference type="EMBL" id="KV878682">
    <property type="protein sequence ID" value="OJJ73393.1"/>
    <property type="molecule type" value="Genomic_DNA"/>
</dbReference>
<protein>
    <submittedName>
        <fullName evidence="2">Uncharacterized protein</fullName>
    </submittedName>
</protein>
<dbReference type="Proteomes" id="UP000184499">
    <property type="component" value="Unassembled WGS sequence"/>
</dbReference>
<name>A0A1L9UNS1_ASPBC</name>
<dbReference type="RefSeq" id="XP_067480641.1">
    <property type="nucleotide sequence ID" value="XM_067620737.1"/>
</dbReference>
<accession>A0A1L9UNS1</accession>